<dbReference type="Proteomes" id="UP000053317">
    <property type="component" value="Unassembled WGS sequence"/>
</dbReference>
<dbReference type="Gene3D" id="2.60.120.200">
    <property type="match status" value="1"/>
</dbReference>
<dbReference type="EMBL" id="LCWF01000042">
    <property type="protein sequence ID" value="KKY25358.1"/>
    <property type="molecule type" value="Genomic_DNA"/>
</dbReference>
<evidence type="ECO:0000259" key="2">
    <source>
        <dbReference type="PROSITE" id="PS51762"/>
    </source>
</evidence>
<dbReference type="PANTHER" id="PTHR10963:SF68">
    <property type="entry name" value="GLYCOSIDASE CRH1-RELATED"/>
    <property type="match status" value="1"/>
</dbReference>
<dbReference type="OrthoDB" id="4781at2759"/>
<evidence type="ECO:0000313" key="4">
    <source>
        <dbReference type="Proteomes" id="UP000053317"/>
    </source>
</evidence>
<comment type="caution">
    <text evidence="3">The sequence shown here is derived from an EMBL/GenBank/DDBJ whole genome shotgun (WGS) entry which is preliminary data.</text>
</comment>
<evidence type="ECO:0000313" key="3">
    <source>
        <dbReference type="EMBL" id="KKY25358.1"/>
    </source>
</evidence>
<keyword evidence="1" id="KW-0732">Signal</keyword>
<gene>
    <name evidence="3" type="ORF">UCRPC4_g01836</name>
</gene>
<dbReference type="InterPro" id="IPR050546">
    <property type="entry name" value="Glycosyl_Hydrlase_16"/>
</dbReference>
<feature type="signal peptide" evidence="1">
    <location>
        <begin position="1"/>
        <end position="25"/>
    </location>
</feature>
<dbReference type="GO" id="GO:0016757">
    <property type="term" value="F:glycosyltransferase activity"/>
    <property type="evidence" value="ECO:0007669"/>
    <property type="project" value="TreeGrafter"/>
</dbReference>
<organism evidence="3 4">
    <name type="scientific">Phaeomoniella chlamydospora</name>
    <name type="common">Phaeoacremonium chlamydosporum</name>
    <dbReference type="NCBI Taxonomy" id="158046"/>
    <lineage>
        <taxon>Eukaryota</taxon>
        <taxon>Fungi</taxon>
        <taxon>Dikarya</taxon>
        <taxon>Ascomycota</taxon>
        <taxon>Pezizomycotina</taxon>
        <taxon>Eurotiomycetes</taxon>
        <taxon>Chaetothyriomycetidae</taxon>
        <taxon>Phaeomoniellales</taxon>
        <taxon>Phaeomoniellaceae</taxon>
        <taxon>Phaeomoniella</taxon>
    </lineage>
</organism>
<protein>
    <submittedName>
        <fullName evidence="3">Putative cell wall</fullName>
    </submittedName>
</protein>
<dbReference type="GO" id="GO:0009277">
    <property type="term" value="C:fungal-type cell wall"/>
    <property type="evidence" value="ECO:0007669"/>
    <property type="project" value="TreeGrafter"/>
</dbReference>
<dbReference type="InterPro" id="IPR000757">
    <property type="entry name" value="Beta-glucanase-like"/>
</dbReference>
<reference evidence="3 4" key="2">
    <citation type="submission" date="2015-05" db="EMBL/GenBank/DDBJ databases">
        <authorList>
            <person name="Morales-Cruz A."/>
            <person name="Amrine K.C."/>
            <person name="Cantu D."/>
        </authorList>
    </citation>
    <scope>NUCLEOTIDE SEQUENCE [LARGE SCALE GENOMIC DNA]</scope>
    <source>
        <strain evidence="3">UCRPC4</strain>
    </source>
</reference>
<dbReference type="CDD" id="cd02183">
    <property type="entry name" value="GH16_fungal_CRH1_transglycosylase"/>
    <property type="match status" value="1"/>
</dbReference>
<dbReference type="PROSITE" id="PS51762">
    <property type="entry name" value="GH16_2"/>
    <property type="match status" value="1"/>
</dbReference>
<name>A0A0G2GPU0_PHACM</name>
<dbReference type="SUPFAM" id="SSF49899">
    <property type="entry name" value="Concanavalin A-like lectins/glucanases"/>
    <property type="match status" value="1"/>
</dbReference>
<keyword evidence="4" id="KW-1185">Reference proteome</keyword>
<feature type="domain" description="GH16" evidence="2">
    <location>
        <begin position="15"/>
        <end position="235"/>
    </location>
</feature>
<dbReference type="AlphaFoldDB" id="A0A0G2GPU0"/>
<reference evidence="3 4" key="1">
    <citation type="submission" date="2015-05" db="EMBL/GenBank/DDBJ databases">
        <title>Distinctive expansion of gene families associated with plant cell wall degradation and secondary metabolism in the genomes of grapevine trunk pathogens.</title>
        <authorList>
            <person name="Lawrence D.P."/>
            <person name="Travadon R."/>
            <person name="Rolshausen P.E."/>
            <person name="Baumgartner K."/>
        </authorList>
    </citation>
    <scope>NUCLEOTIDE SEQUENCE [LARGE SCALE GENOMIC DNA]</scope>
    <source>
        <strain evidence="3">UCRPC4</strain>
    </source>
</reference>
<dbReference type="PANTHER" id="PTHR10963">
    <property type="entry name" value="GLYCOSYL HYDROLASE-RELATED"/>
    <property type="match status" value="1"/>
</dbReference>
<accession>A0A0G2GPU0</accession>
<feature type="chain" id="PRO_5002544767" evidence="1">
    <location>
        <begin position="26"/>
        <end position="506"/>
    </location>
</feature>
<dbReference type="Pfam" id="PF00722">
    <property type="entry name" value="Glyco_hydro_16"/>
    <property type="match status" value="1"/>
</dbReference>
<dbReference type="InterPro" id="IPR013320">
    <property type="entry name" value="ConA-like_dom_sf"/>
</dbReference>
<dbReference type="GO" id="GO:0031505">
    <property type="term" value="P:fungal-type cell wall organization"/>
    <property type="evidence" value="ECO:0007669"/>
    <property type="project" value="TreeGrafter"/>
</dbReference>
<sequence length="506" mass="52353">MRSSQFSQAACLAAAIFNIVPYATAQTSTDCNPLESTSCDPDTALGTSLDIDFTSGKSDQFTADGTVTYDSTNGAAFTISEKGDSPTLISNWYIMFGKVTFTIKAAPGQGVVSSAVLQSDCLDEIDWEWVGNQESSAQTNYFGKGNTTSYDRGGNEVLTSGTTTSGFHTYTIDWTKDQIIWEIDGTTYRTLTADEAANQYPQTPMMVKVGIWAGGDPDNAEGTIEWAGGEIDYDSGPYTMYMKDLSVTDYSTGTQYKYSNQEGTWESIESVGGTINGNADAADDSTTTATATTTSATTPVDTCNGWKACESTSTATRTGWPWVTTGSTTVATSSSTIVSYSSASSAVYPSSTSSSPQSSQYCSGSNLETITSYNQQGFPTTVVINPSASKSYDDQGFYISSAVAVCSDTNDGGAGSGSSSSTFVSVASSVATMSTSTTAVAASSSSSSNAPQADSTTSSTALVYATTNTALAASQSDNLAPTQAAMKKVAIAGAVGVAGVVGMGLF</sequence>
<dbReference type="GO" id="GO:0004553">
    <property type="term" value="F:hydrolase activity, hydrolyzing O-glycosyl compounds"/>
    <property type="evidence" value="ECO:0007669"/>
    <property type="project" value="InterPro"/>
</dbReference>
<proteinExistence type="predicted"/>
<evidence type="ECO:0000256" key="1">
    <source>
        <dbReference type="SAM" id="SignalP"/>
    </source>
</evidence>
<dbReference type="GO" id="GO:0005975">
    <property type="term" value="P:carbohydrate metabolic process"/>
    <property type="evidence" value="ECO:0007669"/>
    <property type="project" value="InterPro"/>
</dbReference>